<evidence type="ECO:0000313" key="4">
    <source>
        <dbReference type="Proteomes" id="UP000515163"/>
    </source>
</evidence>
<dbReference type="Gene3D" id="3.30.70.330">
    <property type="match status" value="1"/>
</dbReference>
<dbReference type="InterPro" id="IPR012337">
    <property type="entry name" value="RNaseH-like_sf"/>
</dbReference>
<gene>
    <name evidence="5" type="primary">LOC116288105</name>
</gene>
<reference evidence="5" key="1">
    <citation type="submission" date="2025-08" db="UniProtKB">
        <authorList>
            <consortium name="RefSeq"/>
        </authorList>
    </citation>
    <scope>IDENTIFICATION</scope>
    <source>
        <tissue evidence="5">Tentacle</tissue>
    </source>
</reference>
<keyword evidence="4" id="KW-1185">Reference proteome</keyword>
<dbReference type="InterPro" id="IPR012677">
    <property type="entry name" value="Nucleotide-bd_a/b_plait_sf"/>
</dbReference>
<comment type="similarity">
    <text evidence="1">Belongs to the CAF1 family.</text>
</comment>
<dbReference type="FunCoup" id="A0A6P8H2T4">
    <property type="interactions" value="3028"/>
</dbReference>
<organism evidence="4 5">
    <name type="scientific">Actinia tenebrosa</name>
    <name type="common">Australian red waratah sea anemone</name>
    <dbReference type="NCBI Taxonomy" id="6105"/>
    <lineage>
        <taxon>Eukaryota</taxon>
        <taxon>Metazoa</taxon>
        <taxon>Cnidaria</taxon>
        <taxon>Anthozoa</taxon>
        <taxon>Hexacorallia</taxon>
        <taxon>Actiniaria</taxon>
        <taxon>Actiniidae</taxon>
        <taxon>Actinia</taxon>
    </lineage>
</organism>
<feature type="compositionally biased region" description="Low complexity" evidence="2">
    <location>
        <begin position="163"/>
        <end position="182"/>
    </location>
</feature>
<dbReference type="GO" id="GO:0005634">
    <property type="term" value="C:nucleus"/>
    <property type="evidence" value="ECO:0007669"/>
    <property type="project" value="InterPro"/>
</dbReference>
<name>A0A6P8H2T4_ACTTE</name>
<dbReference type="PANTHER" id="PTHR15092">
    <property type="entry name" value="POLY A -SPECIFIC RIBONUCLEASE/TARGET OF EGR1, MEMBER 1"/>
    <property type="match status" value="1"/>
</dbReference>
<dbReference type="InterPro" id="IPR051181">
    <property type="entry name" value="CAF1_poly(A)_ribonucleases"/>
</dbReference>
<feature type="compositionally biased region" description="Acidic residues" evidence="2">
    <location>
        <begin position="574"/>
        <end position="583"/>
    </location>
</feature>
<dbReference type="InterPro" id="IPR034042">
    <property type="entry name" value="PARN_R3H"/>
</dbReference>
<dbReference type="AlphaFoldDB" id="A0A6P8H2T4"/>
<dbReference type="OrthoDB" id="1432093at2759"/>
<evidence type="ECO:0000313" key="5">
    <source>
        <dbReference type="RefSeq" id="XP_031550704.1"/>
    </source>
</evidence>
<dbReference type="Pfam" id="PF04857">
    <property type="entry name" value="CAF1"/>
    <property type="match status" value="1"/>
</dbReference>
<dbReference type="GO" id="GO:0000289">
    <property type="term" value="P:nuclear-transcribed mRNA poly(A) tail shortening"/>
    <property type="evidence" value="ECO:0007669"/>
    <property type="project" value="TreeGrafter"/>
</dbReference>
<dbReference type="Proteomes" id="UP000515163">
    <property type="component" value="Unplaced"/>
</dbReference>
<dbReference type="SUPFAM" id="SSF54928">
    <property type="entry name" value="RNA-binding domain, RBD"/>
    <property type="match status" value="1"/>
</dbReference>
<dbReference type="InterPro" id="IPR014789">
    <property type="entry name" value="PolyA-riboNase_RNA-binding"/>
</dbReference>
<dbReference type="Gene3D" id="3.30.420.10">
    <property type="entry name" value="Ribonuclease H-like superfamily/Ribonuclease H"/>
    <property type="match status" value="2"/>
</dbReference>
<sequence length="602" mass="68508">MEIVRSNFLESLPMISEVIESASFLAIDGEFSGLNTKWKLENTIDTPQERYSKLLNTSKDFLIIQFGLCAFTLDSQKNCYNAKPFNFYIFPRHLTRDSPDVRFLCQSSSIDFLGGHNFDFNKWIHEGISYLRPHDEEKLRNNLQERHEQSFGPFTSPAPVPSPAASTASSNKSSTSSSKTPVIIPPEHQPFVEKACNEIEEMLKNPESKTTNLPPCNGYLLKLIYQSAKQRFTSGIQLEKSTNDKKECFIVVTKVNEDEKKKFEEEKQAKEKEMIENAVGFSTVLKMVSQSGKLIVGHNMLLDLMHIVHQFSCPLPEDVDEFKAIIQALYPRIVDTKVMATTQPFRDQLPSTILGDLVKHLTVAPFKKPVIELDKEFSRYQEGTEKLHEAAYDAYITGLAFISMANYLGSFQDPPKSMISPDSTLVSPFLNKIFLYRMEDIPYLNLAGEDLKPARDHVFFLTFPSTWRYGDILELFSPFGFVYVSWINDASAFVSLALRGNKNKVLEKLSDDDAPYTITSYAEYFGYTCNANPGEDNEAEAGNYHPGSKRRRSEGTLQSNKYKTTEMKIADTNSEPEEGEIIEEPVTKKKKKDQHFDVPKDW</sequence>
<dbReference type="PANTHER" id="PTHR15092:SF44">
    <property type="entry name" value="POLY(A)-SPECIFIC RIBONUCLEASE PARN"/>
    <property type="match status" value="1"/>
</dbReference>
<proteinExistence type="inferred from homology"/>
<dbReference type="InParanoid" id="A0A6P8H2T4"/>
<evidence type="ECO:0000256" key="1">
    <source>
        <dbReference type="ARBA" id="ARBA00008372"/>
    </source>
</evidence>
<dbReference type="FunFam" id="3.30.420.10:FF:000120">
    <property type="entry name" value="Poly(A)-specific ribonuclease PARN"/>
    <property type="match status" value="1"/>
</dbReference>
<dbReference type="CDD" id="cd12428">
    <property type="entry name" value="RRM_PARN"/>
    <property type="match status" value="1"/>
</dbReference>
<feature type="region of interest" description="Disordered" evidence="2">
    <location>
        <begin position="536"/>
        <end position="602"/>
    </location>
</feature>
<dbReference type="InterPro" id="IPR006941">
    <property type="entry name" value="RNase_CAF1"/>
</dbReference>
<dbReference type="GeneID" id="116288105"/>
<dbReference type="GO" id="GO:0005737">
    <property type="term" value="C:cytoplasm"/>
    <property type="evidence" value="ECO:0007669"/>
    <property type="project" value="InterPro"/>
</dbReference>
<dbReference type="InterPro" id="IPR036397">
    <property type="entry name" value="RNaseH_sf"/>
</dbReference>
<dbReference type="SUPFAM" id="SSF82708">
    <property type="entry name" value="R3H domain"/>
    <property type="match status" value="1"/>
</dbReference>
<feature type="domain" description="Poly(A)-specific ribonuclease RNA-binding" evidence="3">
    <location>
        <begin position="448"/>
        <end position="525"/>
    </location>
</feature>
<dbReference type="KEGG" id="aten:116288105"/>
<evidence type="ECO:0000256" key="2">
    <source>
        <dbReference type="SAM" id="MobiDB-lite"/>
    </source>
</evidence>
<accession>A0A6P8H2T4</accession>
<dbReference type="GO" id="GO:0004535">
    <property type="term" value="F:poly(A)-specific ribonuclease activity"/>
    <property type="evidence" value="ECO:0007669"/>
    <property type="project" value="InterPro"/>
</dbReference>
<dbReference type="SUPFAM" id="SSF53098">
    <property type="entry name" value="Ribonuclease H-like"/>
    <property type="match status" value="1"/>
</dbReference>
<feature type="region of interest" description="Disordered" evidence="2">
    <location>
        <begin position="145"/>
        <end position="184"/>
    </location>
</feature>
<dbReference type="InterPro" id="IPR036867">
    <property type="entry name" value="R3H_dom_sf"/>
</dbReference>
<dbReference type="GO" id="GO:1990432">
    <property type="term" value="P:siRNA 3'-end processing"/>
    <property type="evidence" value="ECO:0007669"/>
    <property type="project" value="TreeGrafter"/>
</dbReference>
<protein>
    <submittedName>
        <fullName evidence="5">Poly(A)-specific ribonuclease PARN-like</fullName>
    </submittedName>
</protein>
<dbReference type="CDD" id="cd02637">
    <property type="entry name" value="R3H_PARN"/>
    <property type="match status" value="1"/>
</dbReference>
<dbReference type="Pfam" id="PF08675">
    <property type="entry name" value="RNA_bind"/>
    <property type="match status" value="1"/>
</dbReference>
<dbReference type="GO" id="GO:1990431">
    <property type="term" value="P:priRNA 3'-end processing"/>
    <property type="evidence" value="ECO:0007669"/>
    <property type="project" value="TreeGrafter"/>
</dbReference>
<dbReference type="InterPro" id="IPR035979">
    <property type="entry name" value="RBD_domain_sf"/>
</dbReference>
<dbReference type="GO" id="GO:0003723">
    <property type="term" value="F:RNA binding"/>
    <property type="evidence" value="ECO:0007669"/>
    <property type="project" value="InterPro"/>
</dbReference>
<dbReference type="FunFam" id="3.30.420.10:FF:000035">
    <property type="entry name" value="Poly(A)-specific ribonuclease PARN"/>
    <property type="match status" value="1"/>
</dbReference>
<dbReference type="GO" id="GO:0046872">
    <property type="term" value="F:metal ion binding"/>
    <property type="evidence" value="ECO:0007669"/>
    <property type="project" value="InterPro"/>
</dbReference>
<evidence type="ECO:0000259" key="3">
    <source>
        <dbReference type="Pfam" id="PF08675"/>
    </source>
</evidence>
<dbReference type="RefSeq" id="XP_031550704.1">
    <property type="nucleotide sequence ID" value="XM_031694844.1"/>
</dbReference>